<evidence type="ECO:0000256" key="1">
    <source>
        <dbReference type="SAM" id="SignalP"/>
    </source>
</evidence>
<gene>
    <name evidence="2" type="ORF">P8935_22990</name>
</gene>
<dbReference type="AlphaFoldDB" id="A0AAU7DJE4"/>
<proteinExistence type="predicted"/>
<dbReference type="EMBL" id="CP121196">
    <property type="protein sequence ID" value="XBH17418.1"/>
    <property type="molecule type" value="Genomic_DNA"/>
</dbReference>
<name>A0AAU7DJE4_9BACT</name>
<feature type="signal peptide" evidence="1">
    <location>
        <begin position="1"/>
        <end position="24"/>
    </location>
</feature>
<protein>
    <submittedName>
        <fullName evidence="2">Uncharacterized protein</fullName>
    </submittedName>
</protein>
<dbReference type="RefSeq" id="WP_348262648.1">
    <property type="nucleotide sequence ID" value="NZ_CP121196.1"/>
</dbReference>
<accession>A0AAU7DJE4</accession>
<evidence type="ECO:0000313" key="2">
    <source>
        <dbReference type="EMBL" id="XBH17418.1"/>
    </source>
</evidence>
<keyword evidence="1" id="KW-0732">Signal</keyword>
<feature type="chain" id="PRO_5043358105" evidence="1">
    <location>
        <begin position="25"/>
        <end position="258"/>
    </location>
</feature>
<sequence>MMKRLSLSVCAVMSLLALSPACIAQSNPWNGSWKLDPSSLKYEGATFSVAADADGFTVTRGGEVQPKVVCDGKEQKSTNDTVLTCTKSDSGYAIAASKNGKPTRKTTISISDNGKTRTSESQFFPADGEPYTMTTISERVSGGPGPAGEWREVRFSSSQDSGVLSIAVNGDSVDFKETDSPKPLTCKLDGSDTKFPGGGSMSVKLADPHTLKVTYKGDDGKVRRDNTFVLSDDGSTITETDITPAPSPSTMSVVLHKN</sequence>
<reference evidence="2" key="1">
    <citation type="submission" date="2023-03" db="EMBL/GenBank/DDBJ databases">
        <title>Edaphobacter sp.</title>
        <authorList>
            <person name="Huber K.J."/>
            <person name="Papendorf J."/>
            <person name="Pilke C."/>
            <person name="Bunk B."/>
            <person name="Sproeer C."/>
            <person name="Pester M."/>
        </authorList>
    </citation>
    <scope>NUCLEOTIDE SEQUENCE</scope>
    <source>
        <strain evidence="2">DSM 110680</strain>
    </source>
</reference>
<organism evidence="2">
    <name type="scientific">Telmatobacter sp. DSM 110680</name>
    <dbReference type="NCBI Taxonomy" id="3036704"/>
    <lineage>
        <taxon>Bacteria</taxon>
        <taxon>Pseudomonadati</taxon>
        <taxon>Acidobacteriota</taxon>
        <taxon>Terriglobia</taxon>
        <taxon>Terriglobales</taxon>
        <taxon>Acidobacteriaceae</taxon>
        <taxon>Telmatobacter</taxon>
    </lineage>
</organism>